<keyword evidence="1" id="KW-0812">Transmembrane</keyword>
<evidence type="ECO:0000256" key="1">
    <source>
        <dbReference type="SAM" id="Phobius"/>
    </source>
</evidence>
<dbReference type="OrthoDB" id="4964652at2"/>
<feature type="transmembrane region" description="Helical" evidence="1">
    <location>
        <begin position="254"/>
        <end position="274"/>
    </location>
</feature>
<evidence type="ECO:0000313" key="4">
    <source>
        <dbReference type="Proteomes" id="UP000239297"/>
    </source>
</evidence>
<dbReference type="RefSeq" id="WP_104120173.1">
    <property type="nucleotide sequence ID" value="NZ_PRKW01000001.1"/>
</dbReference>
<name>A0A2S5J2D3_9MICC</name>
<keyword evidence="1" id="KW-0472">Membrane</keyword>
<dbReference type="AlphaFoldDB" id="A0A2S5J2D3"/>
<accession>A0A2S5J2D3</accession>
<feature type="signal peptide" evidence="2">
    <location>
        <begin position="1"/>
        <end position="18"/>
    </location>
</feature>
<dbReference type="EMBL" id="PRKW01000001">
    <property type="protein sequence ID" value="PPB50910.1"/>
    <property type="molecule type" value="Genomic_DNA"/>
</dbReference>
<reference evidence="3 4" key="1">
    <citation type="journal article" date="2014" name="Int. J. Syst. Evol. Microbiol.">
        <title>Arthrobacter pityocampae sp. nov., isolated from Thaumetopoea pityocampa (Lep., Thaumetopoeidae).</title>
        <authorList>
            <person name="Ince I.A."/>
            <person name="Demirbag Z."/>
            <person name="Kati H."/>
        </authorList>
    </citation>
    <scope>NUCLEOTIDE SEQUENCE [LARGE SCALE GENOMIC DNA]</scope>
    <source>
        <strain evidence="3 4">Tp2</strain>
    </source>
</reference>
<comment type="caution">
    <text evidence="3">The sequence shown here is derived from an EMBL/GenBank/DDBJ whole genome shotgun (WGS) entry which is preliminary data.</text>
</comment>
<dbReference type="PROSITE" id="PS51257">
    <property type="entry name" value="PROKAR_LIPOPROTEIN"/>
    <property type="match status" value="1"/>
</dbReference>
<proteinExistence type="predicted"/>
<organism evidence="3 4">
    <name type="scientific">Arthrobacter pityocampae</name>
    <dbReference type="NCBI Taxonomy" id="547334"/>
    <lineage>
        <taxon>Bacteria</taxon>
        <taxon>Bacillati</taxon>
        <taxon>Actinomycetota</taxon>
        <taxon>Actinomycetes</taxon>
        <taxon>Micrococcales</taxon>
        <taxon>Micrococcaceae</taxon>
        <taxon>Arthrobacter</taxon>
    </lineage>
</organism>
<keyword evidence="2" id="KW-0732">Signal</keyword>
<keyword evidence="4" id="KW-1185">Reference proteome</keyword>
<feature type="transmembrane region" description="Helical" evidence="1">
    <location>
        <begin position="174"/>
        <end position="192"/>
    </location>
</feature>
<feature type="chain" id="PRO_5038752948" description="DUF4436 domain-containing protein" evidence="2">
    <location>
        <begin position="19"/>
        <end position="278"/>
    </location>
</feature>
<keyword evidence="1" id="KW-1133">Transmembrane helix</keyword>
<evidence type="ECO:0000256" key="2">
    <source>
        <dbReference type="SAM" id="SignalP"/>
    </source>
</evidence>
<gene>
    <name evidence="3" type="ORF">C4K88_03360</name>
</gene>
<evidence type="ECO:0000313" key="3">
    <source>
        <dbReference type="EMBL" id="PPB50910.1"/>
    </source>
</evidence>
<sequence length="278" mass="27461">MRTIVSALLGLLALVAAAGGLACAWVDQNLVEESGFLAITAPLGQDTDFQAALSASVVEDFSANSGLPGPINALVAPVVGDATAAVTASAAYADAWTEVLRRSHAVTLAHAADPSAPASPLLTLDLAPVADLVAGRVGGRLGFDIPAPEDTTIAIGSIERDGLVGAGMDAVQSWPRYLAGAGVLGLMALVIARRRGTTLALLGFGMVVIGVVGGLAVAWIPAAAARVPGTGAVADVFLGGVADRVGIDVAVDSVPVAVAGLIAVVLGVVGELAVGRRA</sequence>
<evidence type="ECO:0008006" key="5">
    <source>
        <dbReference type="Google" id="ProtNLM"/>
    </source>
</evidence>
<dbReference type="Proteomes" id="UP000239297">
    <property type="component" value="Unassembled WGS sequence"/>
</dbReference>
<protein>
    <recommendedName>
        <fullName evidence="5">DUF4436 domain-containing protein</fullName>
    </recommendedName>
</protein>
<feature type="transmembrane region" description="Helical" evidence="1">
    <location>
        <begin position="199"/>
        <end position="220"/>
    </location>
</feature>